<name>A0A914WNP9_9BILA</name>
<feature type="compositionally biased region" description="Acidic residues" evidence="2">
    <location>
        <begin position="1489"/>
        <end position="1510"/>
    </location>
</feature>
<feature type="compositionally biased region" description="Polar residues" evidence="2">
    <location>
        <begin position="953"/>
        <end position="966"/>
    </location>
</feature>
<evidence type="ECO:0000259" key="3">
    <source>
        <dbReference type="Pfam" id="PF12234"/>
    </source>
</evidence>
<dbReference type="PANTHER" id="PTHR13950:SF9">
    <property type="entry name" value="RABCONNECTIN-3A"/>
    <property type="match status" value="1"/>
</dbReference>
<dbReference type="GO" id="GO:0043291">
    <property type="term" value="C:RAVE complex"/>
    <property type="evidence" value="ECO:0007669"/>
    <property type="project" value="TreeGrafter"/>
</dbReference>
<feature type="repeat" description="WD" evidence="1">
    <location>
        <begin position="1905"/>
        <end position="1946"/>
    </location>
</feature>
<proteinExistence type="predicted"/>
<dbReference type="InterPro" id="IPR052208">
    <property type="entry name" value="DmX-like/RAVE_component"/>
</dbReference>
<sequence length="2046" mass="225910">VEWTREDSLHLRDIVIPRGTHVRLGDFDFNDVKSPVAGMLFDWQHHPERHPHSTFVPRIPSVPAIATNMKRAVSDHALRALPTRASEARKLVRIDWVSTENGAHILTVGVGSKVFLYAQVSEDVAQRNIVMMKEHDTRSRPTLRKASSIAAPSMDGRRLVRWLCMRTLELQSADGLPPLPTVLTWVRDGVLIVGMQSEMRCYNQWNMTSKLNEREEAHGQQHAGREGMDPRPKQLKLLGVPNHAHSMLHISPSHSMLDALNKRGKNDSPIAAGKAARLRKDMPSRVFSAPKDLRELLLQAKSDDPLLDAVSSEGVFEAARLSSPMLPQYHPKQLMELLNAGKTRRVKAILLHVLKCIKDRNVVLPSGLNRAGSIRKSFDGSSNEAAGAIRGRSMSLTKSGLTDDAPPDYDEIESVPPLPLYALIAADTATGNMGGEADSGVGLSNGKTHYDDLFSEDLGGDQDLDKMLEEDDDDDVDGKRSHSRASSVSSENPPDSVPTSFSAKHNRTLTQYLTHMHLPGLSSVDQMHLLAVADTLSHFSSDVMDKLTQANAALQPATMSVIGEGYASAGAGIETVDECGLRFLMAMKQHEYLLLCLPLNQRKALNRNGISSSHIIWALHSETETELLNAIPGLQKSQPTWEELKSLGVGWWLKNTSTLKVCVETIAKTAFQQKQDPLDAALFYLALKKKNILTHLFKSVRAQNMVDFFCQDFTQDKWKKAALKNAFVLMGKQRFHHAAAFFLLGGSLNDAIQACLQNLNDLQLVLVIVRLYETDPDRQAALLRQLLCRHILGMEVEEFEASSGIDEGLLEVGQLSPSASTDPFVRSMAYWHLKEYSRAASTLLDEATKGDCATNESMLSDIFNFYSFLRKHPLVVRQRLTDAGVQIGSTEKFLAVAKQLESRVTPSERRLYFRTAVTHLKAGCPLLALDVLCRLPKGLSMVVPGSSTLSSLVGSDANNPPATPSQKTRESVADVDWSAPTQVKEDKLELKWSDEEEEEEDDSGLAFKITPPAATTVDANENDAKNAPPPPPTVEKPPVLDIMAQHLKFVASLRILMEELATLASGFEVDGGQLRYQLFIWLEKEVTVLKQLCDYNTGDSDAAELDEDGDEEPMDGHAALMLHEALRTDRLDMAAKIRAAVRRRLWLRANQNLLRSFASYCALHGSQGVGLASARMELLLLLLEMQQEAAGNIRQLNAPLPEVHSFPLLGASVTACRMFVLSPLNYLENQASDLLITVAEMTDAPRLENGLAKVYMLYNLSQCLSSCLYQSLSDVESLTIPKGHASGALTRRARRMSCIGDEIEVTTLPSRWPGVQNLIALLSREKDDDAPNLQLLLAECFVAVYLSLFTYAFAAYDSRWLFRLTAHHLDTRMFATVFGGGGEKLLSSKSAPPPRPKPPRPKSPAARDSSPLSIDRLTTAIDSSSIRSKLNAKLFGPGSPALPNGAPASNIGSMVEQTVLRWVPPKKSLVSFFSSKPLTNVRDELGVEYDSEDAVSEAAESDDEQLDENELAPQHSDPSSYAWAILRLALVKQLIFRLQQFLSLCGQESCDLAANAPRIDAIMKVLALWEISLVEDVRNVPGGCPPGFLPRSTVDVTTTSGPSLHKYRTIIEPGNTPFETDDPTALPVRRLWAYLVRQEHLMEIFIRYIFSRKQPDKIESRNDQTAGVFGSALPEAYKIVQREQDPLVAFALSQTNRGWLVVSTGRELQEMDISSILDGNKLDWLYDTTELDIALSEMKKDPLKDNDDYQLLMEKDRKESAASFLLKRQVSGIRRIDAHPSLPYYVSGASDGSVRLWEWGIGQPLYTPRPASQYAKVTKVTFSANGNKFAAVDGDGLLCLWQVSHGMPIRKPFFNQKCHSKSAADVRFLGSASSLLVTAGYGSGEQNLALWDTLLPNNKAIIQTWSCHPEGASCVMYLPQQQTLVSGGRHGEMCFWDLRMRQLRSSIKAFDNATVKTLVGDPNNEFFIAGSSDGDIKIWSQDATPQLVYALSGEHAARGGFSLRQVGGGNVQGVQQVFVDDQQRVFSCGADCSLKLRALPSILHSI</sequence>
<feature type="region of interest" description="Disordered" evidence="2">
    <location>
        <begin position="1385"/>
        <end position="1411"/>
    </location>
</feature>
<dbReference type="WBParaSite" id="PSAMB.scaffold4847size13354.g25312.t1">
    <property type="protein sequence ID" value="PSAMB.scaffold4847size13354.g25312.t1"/>
    <property type="gene ID" value="PSAMB.scaffold4847size13354.g25312"/>
</dbReference>
<dbReference type="Pfam" id="PF00400">
    <property type="entry name" value="WD40"/>
    <property type="match status" value="2"/>
</dbReference>
<feature type="region of interest" description="Disordered" evidence="2">
    <location>
        <begin position="453"/>
        <end position="502"/>
    </location>
</feature>
<dbReference type="GO" id="GO:0007035">
    <property type="term" value="P:vacuolar acidification"/>
    <property type="evidence" value="ECO:0007669"/>
    <property type="project" value="TreeGrafter"/>
</dbReference>
<evidence type="ECO:0000256" key="2">
    <source>
        <dbReference type="SAM" id="MobiDB-lite"/>
    </source>
</evidence>
<feature type="region of interest" description="Disordered" evidence="2">
    <location>
        <begin position="1489"/>
        <end position="1516"/>
    </location>
</feature>
<dbReference type="InterPro" id="IPR022033">
    <property type="entry name" value="Rav1p_C"/>
</dbReference>
<feature type="compositionally biased region" description="Polar residues" evidence="2">
    <location>
        <begin position="491"/>
        <end position="502"/>
    </location>
</feature>
<dbReference type="Gene3D" id="2.130.10.10">
    <property type="entry name" value="YVTN repeat-like/Quinoprotein amine dehydrogenase"/>
    <property type="match status" value="1"/>
</dbReference>
<evidence type="ECO:0000313" key="5">
    <source>
        <dbReference type="WBParaSite" id="PSAMB.scaffold4847size13354.g25312.t1"/>
    </source>
</evidence>
<protein>
    <submittedName>
        <fullName evidence="5">RAVE complex protein Rav1 C-terminal domain-containing protein</fullName>
    </submittedName>
</protein>
<feature type="compositionally biased region" description="Acidic residues" evidence="2">
    <location>
        <begin position="453"/>
        <end position="476"/>
    </location>
</feature>
<keyword evidence="1" id="KW-0853">WD repeat</keyword>
<accession>A0A914WNP9</accession>
<organism evidence="4 5">
    <name type="scientific">Plectus sambesii</name>
    <dbReference type="NCBI Taxonomy" id="2011161"/>
    <lineage>
        <taxon>Eukaryota</taxon>
        <taxon>Metazoa</taxon>
        <taxon>Ecdysozoa</taxon>
        <taxon>Nematoda</taxon>
        <taxon>Chromadorea</taxon>
        <taxon>Plectida</taxon>
        <taxon>Plectina</taxon>
        <taxon>Plectoidea</taxon>
        <taxon>Plectidae</taxon>
        <taxon>Plectus</taxon>
    </lineage>
</organism>
<evidence type="ECO:0000256" key="1">
    <source>
        <dbReference type="PROSITE-ProRule" id="PRU00221"/>
    </source>
</evidence>
<keyword evidence="4" id="KW-1185">Reference proteome</keyword>
<feature type="compositionally biased region" description="Acidic residues" evidence="2">
    <location>
        <begin position="994"/>
        <end position="1003"/>
    </location>
</feature>
<feature type="repeat" description="WD" evidence="1">
    <location>
        <begin position="1948"/>
        <end position="1980"/>
    </location>
</feature>
<dbReference type="InterPro" id="IPR015943">
    <property type="entry name" value="WD40/YVTN_repeat-like_dom_sf"/>
</dbReference>
<dbReference type="Proteomes" id="UP000887566">
    <property type="component" value="Unplaced"/>
</dbReference>
<evidence type="ECO:0000313" key="4">
    <source>
        <dbReference type="Proteomes" id="UP000887566"/>
    </source>
</evidence>
<dbReference type="PANTHER" id="PTHR13950">
    <property type="entry name" value="RABCONNECTIN-RELATED"/>
    <property type="match status" value="1"/>
</dbReference>
<reference evidence="5" key="1">
    <citation type="submission" date="2022-11" db="UniProtKB">
        <authorList>
            <consortium name="WormBaseParasite"/>
        </authorList>
    </citation>
    <scope>IDENTIFICATION</scope>
</reference>
<feature type="compositionally biased region" description="Basic and acidic residues" evidence="2">
    <location>
        <begin position="983"/>
        <end position="993"/>
    </location>
</feature>
<dbReference type="PROSITE" id="PS50082">
    <property type="entry name" value="WD_REPEATS_2"/>
    <property type="match status" value="3"/>
</dbReference>
<dbReference type="InterPro" id="IPR001680">
    <property type="entry name" value="WD40_rpt"/>
</dbReference>
<dbReference type="Pfam" id="PF12234">
    <property type="entry name" value="Rav1p_C"/>
    <property type="match status" value="1"/>
</dbReference>
<dbReference type="SUPFAM" id="SSF50978">
    <property type="entry name" value="WD40 repeat-like"/>
    <property type="match status" value="1"/>
</dbReference>
<feature type="region of interest" description="Disordered" evidence="2">
    <location>
        <begin position="953"/>
        <end position="1036"/>
    </location>
</feature>
<dbReference type="SMART" id="SM00320">
    <property type="entry name" value="WD40"/>
    <property type="match status" value="6"/>
</dbReference>
<feature type="repeat" description="WD" evidence="1">
    <location>
        <begin position="1766"/>
        <end position="1798"/>
    </location>
</feature>
<feature type="domain" description="RAVE complex protein Rav1 C-terminal" evidence="3">
    <location>
        <begin position="574"/>
        <end position="796"/>
    </location>
</feature>
<dbReference type="InterPro" id="IPR036322">
    <property type="entry name" value="WD40_repeat_dom_sf"/>
</dbReference>